<dbReference type="PIRSF" id="PIRSF006173">
    <property type="entry name" value="UCP006173"/>
    <property type="match status" value="1"/>
</dbReference>
<reference evidence="1 2" key="1">
    <citation type="journal article" date="2018" name="Genome Announc.">
        <title>Ignatzschineria cameli sp. nov., isolated from necrotic foot tissue of dromedaries (Camelus dromedarius) and associated maggots (Wohlfahrtia species) in Dubai.</title>
        <authorList>
            <person name="Tsang C.C."/>
            <person name="Tang J.Y."/>
            <person name="Fong J.Y."/>
            <person name="Kinne J."/>
            <person name="Lee H.H."/>
            <person name="Joseph M."/>
            <person name="Jose S."/>
            <person name="Schuster R.K."/>
            <person name="Tang Y."/>
            <person name="Sivakumar S."/>
            <person name="Chen J.H."/>
            <person name="Teng J.L."/>
            <person name="Lau S.K."/>
            <person name="Wernery U."/>
            <person name="Woo P.C."/>
        </authorList>
    </citation>
    <scope>NUCLEOTIDE SEQUENCE [LARGE SCALE GENOMIC DNA]</scope>
    <source>
        <strain evidence="1 2">KCTC 22643</strain>
    </source>
</reference>
<evidence type="ECO:0000313" key="2">
    <source>
        <dbReference type="Proteomes" id="UP000244948"/>
    </source>
</evidence>
<comment type="caution">
    <text evidence="1">The sequence shown here is derived from an EMBL/GenBank/DDBJ whole genome shotgun (WGS) entry which is preliminary data.</text>
</comment>
<dbReference type="PANTHER" id="PTHR37421">
    <property type="entry name" value="UPF0260 PROTEIN YCGN"/>
    <property type="match status" value="1"/>
</dbReference>
<evidence type="ECO:0000313" key="1">
    <source>
        <dbReference type="EMBL" id="PWD82652.1"/>
    </source>
</evidence>
<dbReference type="InterPro" id="IPR008228">
    <property type="entry name" value="UCP006173"/>
</dbReference>
<sequence>MRQWGAEVSHRSPFWEKPLEELSSQEWEALCDGCGLCCLNKLEDEDDGEIYYTRVACNLLDLQSGACQHYCNRHQYVPECISLQLQDIAQFRWLPQTCAYRLRAEGQSLPAWHHLISGDRSQVREIYPFPQLALLHESALKDDEFLEDFIIEEIMPNQ</sequence>
<proteinExistence type="predicted"/>
<dbReference type="NCBIfam" id="NF003501">
    <property type="entry name" value="PRK05170.1-5"/>
    <property type="match status" value="1"/>
</dbReference>
<dbReference type="EMBL" id="QEWR01000004">
    <property type="protein sequence ID" value="PWD82652.1"/>
    <property type="molecule type" value="Genomic_DNA"/>
</dbReference>
<dbReference type="NCBIfam" id="NF003507">
    <property type="entry name" value="PRK05170.2-5"/>
    <property type="match status" value="1"/>
</dbReference>
<dbReference type="AlphaFoldDB" id="A0A2U2AJ18"/>
<dbReference type="InterPro" id="IPR005358">
    <property type="entry name" value="Puta_zinc/iron-chelating_dom"/>
</dbReference>
<keyword evidence="2" id="KW-1185">Reference proteome</keyword>
<accession>A0A2U2AJ18</accession>
<dbReference type="Proteomes" id="UP000244948">
    <property type="component" value="Unassembled WGS sequence"/>
</dbReference>
<organism evidence="1 2">
    <name type="scientific">Ignatzschineria indica</name>
    <dbReference type="NCBI Taxonomy" id="472583"/>
    <lineage>
        <taxon>Bacteria</taxon>
        <taxon>Pseudomonadati</taxon>
        <taxon>Pseudomonadota</taxon>
        <taxon>Gammaproteobacteria</taxon>
        <taxon>Cardiobacteriales</taxon>
        <taxon>Ignatzschineriaceae</taxon>
        <taxon>Ignatzschineria</taxon>
    </lineage>
</organism>
<gene>
    <name evidence="1" type="ORF">DC082_08490</name>
</gene>
<dbReference type="PANTHER" id="PTHR37421:SF1">
    <property type="entry name" value="UPF0260 PROTEIN YCGN"/>
    <property type="match status" value="1"/>
</dbReference>
<dbReference type="Pfam" id="PF03692">
    <property type="entry name" value="CxxCxxCC"/>
    <property type="match status" value="1"/>
</dbReference>
<name>A0A2U2AJ18_9GAMM</name>
<protein>
    <submittedName>
        <fullName evidence="1">YcgN family cysteine cluster protein</fullName>
    </submittedName>
</protein>